<dbReference type="Pfam" id="PF02204">
    <property type="entry name" value="VPS9"/>
    <property type="match status" value="1"/>
</dbReference>
<dbReference type="SMART" id="SM00233">
    <property type="entry name" value="PH"/>
    <property type="match status" value="1"/>
</dbReference>
<dbReference type="Proteomes" id="UP000285624">
    <property type="component" value="Unassembled WGS sequence"/>
</dbReference>
<evidence type="ECO:0008006" key="10">
    <source>
        <dbReference type="Google" id="ProtNLM"/>
    </source>
</evidence>
<dbReference type="InterPro" id="IPR037191">
    <property type="entry name" value="VPS9_dom_sf"/>
</dbReference>
<dbReference type="Gene3D" id="1.20.1050.80">
    <property type="entry name" value="VPS9 domain"/>
    <property type="match status" value="1"/>
</dbReference>
<dbReference type="AlphaFoldDB" id="A0A3R7J083"/>
<protein>
    <recommendedName>
        <fullName evidence="10">PH domain-containing protein</fullName>
    </recommendedName>
</protein>
<evidence type="ECO:0000259" key="2">
    <source>
        <dbReference type="PROSITE" id="PS50003"/>
    </source>
</evidence>
<dbReference type="PROSITE" id="PS51205">
    <property type="entry name" value="VPS9"/>
    <property type="match status" value="1"/>
</dbReference>
<dbReference type="Proteomes" id="UP000285883">
    <property type="component" value="Unassembled WGS sequence"/>
</dbReference>
<feature type="domain" description="PH" evidence="2">
    <location>
        <begin position="31"/>
        <end position="142"/>
    </location>
</feature>
<evidence type="ECO:0000313" key="4">
    <source>
        <dbReference type="EMBL" id="KAG2518524.1"/>
    </source>
</evidence>
<dbReference type="PROSITE" id="PS50003">
    <property type="entry name" value="PH_DOMAIN"/>
    <property type="match status" value="1"/>
</dbReference>
<reference evidence="4" key="3">
    <citation type="submission" date="2020-06" db="EMBL/GenBank/DDBJ databases">
        <authorList>
            <person name="Studholme D.J."/>
        </authorList>
    </citation>
    <scope>NUCLEOTIDE SEQUENCE</scope>
    <source>
        <strain evidence="4">NZFS 2646</strain>
        <strain evidence="5">NZFS 3630</strain>
    </source>
</reference>
<evidence type="ECO:0000313" key="5">
    <source>
        <dbReference type="EMBL" id="KAG2520175.1"/>
    </source>
</evidence>
<dbReference type="EMBL" id="JPWV03000300">
    <property type="protein sequence ID" value="KAG2518524.1"/>
    <property type="molecule type" value="Genomic_DNA"/>
</dbReference>
<reference evidence="4" key="1">
    <citation type="journal article" date="2015" name="Genom Data">
        <title>Genome sequences of six Phytophthora species associated with forests in New Zealand.</title>
        <authorList>
            <person name="Studholme D.J."/>
            <person name="McDougal R.L."/>
            <person name="Sambles C."/>
            <person name="Hansen E."/>
            <person name="Hardy G."/>
            <person name="Grant M."/>
            <person name="Ganley R.J."/>
            <person name="Williams N.M."/>
        </authorList>
    </citation>
    <scope>NUCLEOTIDE SEQUENCE</scope>
    <source>
        <strain evidence="4">NZFS 2646</strain>
        <strain evidence="5">NZFS 3630</strain>
    </source>
</reference>
<sequence>MSTRSTELSSNYSSSNSVGSRRNSSVRIDRELVRSGWLFKQANVMYVKKTWKRRYFVLIKRTNLATGEYWASLQYYKGNNFGKLRGEMHLQDGMLSVRFLEPDETKRPFCFEVAGEDFSFVCSGSNDDDASAWVCLLQSLSGGGSSTMPPSAVLAGTAATSSILQSADSSGTTRVRTTTIDARSIRIVAELRRVLHTSKSPEAVKFKNFLNAFDCRSSSSLRQFREFHAMLTESIVKDHGTRILTALKGPGNDNNGASSVDKKSTLLPISLDILQAAVSRHVEEVLFLPMQDKINTFLRRVYHEDEASINRKVRWLQGKDQMYFNIPLHQVSWKEWRKASRILAQIAMVHLPAAKYDVLTSTIKEIQSTYAEEHDTLTELESLETDDIIPIFTYVLSNSGLENLISLKTLLTELNGSWAVGKSPDDEKSLNILVHAVDFISNVSIPAVLEDIFKDQITLSIDGDWRRVLEFEAEPTYRYGAIVEHISPHGYSAVGTIITRGCFSQTVLM</sequence>
<comment type="caution">
    <text evidence="6">The sequence shown here is derived from an EMBL/GenBank/DDBJ whole genome shotgun (WGS) entry which is preliminary data.</text>
</comment>
<evidence type="ECO:0000313" key="8">
    <source>
        <dbReference type="Proteomes" id="UP000285624"/>
    </source>
</evidence>
<dbReference type="Proteomes" id="UP000792063">
    <property type="component" value="Unassembled WGS sequence"/>
</dbReference>
<dbReference type="InterPro" id="IPR003123">
    <property type="entry name" value="VPS9"/>
</dbReference>
<proteinExistence type="predicted"/>
<dbReference type="SUPFAM" id="SSF50729">
    <property type="entry name" value="PH domain-like"/>
    <property type="match status" value="1"/>
</dbReference>
<reference evidence="8 9" key="2">
    <citation type="submission" date="2018-07" db="EMBL/GenBank/DDBJ databases">
        <title>Genome sequencing of oomycete isolates from Chile give support for New Zealand origin for Phytophthora kernoviae and make available the first Nothophytophthora sp. genome.</title>
        <authorList>
            <person name="Studholme D.J."/>
            <person name="Sanfuentes E."/>
            <person name="Panda P."/>
            <person name="Hill R."/>
            <person name="Sambles C."/>
            <person name="Grant M."/>
            <person name="Williams N.M."/>
            <person name="Mcdougal R.L."/>
        </authorList>
    </citation>
    <scope>NUCLEOTIDE SEQUENCE [LARGE SCALE GENOMIC DNA]</scope>
    <source>
        <strain evidence="6">Chile2</strain>
        <strain evidence="7">Chile4</strain>
    </source>
</reference>
<dbReference type="Pfam" id="PF00169">
    <property type="entry name" value="PH"/>
    <property type="match status" value="1"/>
</dbReference>
<evidence type="ECO:0000256" key="1">
    <source>
        <dbReference type="SAM" id="MobiDB-lite"/>
    </source>
</evidence>
<evidence type="ECO:0000313" key="7">
    <source>
        <dbReference type="EMBL" id="RLN76842.1"/>
    </source>
</evidence>
<evidence type="ECO:0000313" key="9">
    <source>
        <dbReference type="Proteomes" id="UP000285883"/>
    </source>
</evidence>
<evidence type="ECO:0000313" key="6">
    <source>
        <dbReference type="EMBL" id="RLM96927.1"/>
    </source>
</evidence>
<dbReference type="InterPro" id="IPR001849">
    <property type="entry name" value="PH_domain"/>
</dbReference>
<dbReference type="STRING" id="325452.A0A3R7J083"/>
<dbReference type="SUPFAM" id="SSF109993">
    <property type="entry name" value="VPS9 domain"/>
    <property type="match status" value="1"/>
</dbReference>
<dbReference type="Proteomes" id="UP000785171">
    <property type="component" value="Unassembled WGS sequence"/>
</dbReference>
<organism evidence="6 9">
    <name type="scientific">Phytophthora kernoviae</name>
    <dbReference type="NCBI Taxonomy" id="325452"/>
    <lineage>
        <taxon>Eukaryota</taxon>
        <taxon>Sar</taxon>
        <taxon>Stramenopiles</taxon>
        <taxon>Oomycota</taxon>
        <taxon>Peronosporomycetes</taxon>
        <taxon>Peronosporales</taxon>
        <taxon>Peronosporaceae</taxon>
        <taxon>Phytophthora</taxon>
    </lineage>
</organism>
<dbReference type="Gene3D" id="2.30.29.30">
    <property type="entry name" value="Pleckstrin-homology domain (PH domain)/Phosphotyrosine-binding domain (PTB)"/>
    <property type="match status" value="1"/>
</dbReference>
<dbReference type="InterPro" id="IPR011993">
    <property type="entry name" value="PH-like_dom_sf"/>
</dbReference>
<dbReference type="EMBL" id="MAYM02002295">
    <property type="protein sequence ID" value="RLM96927.1"/>
    <property type="molecule type" value="Genomic_DNA"/>
</dbReference>
<dbReference type="EMBL" id="JPWU03000302">
    <property type="protein sequence ID" value="KAG2520175.1"/>
    <property type="molecule type" value="Genomic_DNA"/>
</dbReference>
<feature type="domain" description="VPS9" evidence="3">
    <location>
        <begin position="303"/>
        <end position="449"/>
    </location>
</feature>
<gene>
    <name evidence="6" type="ORF">BBI17_007237</name>
    <name evidence="7" type="ORF">BBO99_00007218</name>
    <name evidence="4" type="ORF">JM16_006823</name>
    <name evidence="5" type="ORF">JM18_006741</name>
</gene>
<keyword evidence="8" id="KW-1185">Reference proteome</keyword>
<evidence type="ECO:0000259" key="3">
    <source>
        <dbReference type="PROSITE" id="PS51205"/>
    </source>
</evidence>
<name>A0A3R7J083_9STRA</name>
<dbReference type="EMBL" id="MBDN02000286">
    <property type="protein sequence ID" value="RLN76842.1"/>
    <property type="molecule type" value="Genomic_DNA"/>
</dbReference>
<accession>A0A3R7J083</accession>
<feature type="region of interest" description="Disordered" evidence="1">
    <location>
        <begin position="1"/>
        <end position="21"/>
    </location>
</feature>